<gene>
    <name evidence="1" type="ORF">Aglo03_41040</name>
</gene>
<comment type="caution">
    <text evidence="1">The sequence shown here is derived from an EMBL/GenBank/DDBJ whole genome shotgun (WGS) entry which is preliminary data.</text>
</comment>
<reference evidence="1" key="1">
    <citation type="submission" date="2023-02" db="EMBL/GenBank/DDBJ databases">
        <title>Actinokineospora globicatena NBRC 15670.</title>
        <authorList>
            <person name="Ichikawa N."/>
            <person name="Sato H."/>
            <person name="Tonouchi N."/>
        </authorList>
    </citation>
    <scope>NUCLEOTIDE SEQUENCE</scope>
    <source>
        <strain evidence="1">NBRC 15670</strain>
    </source>
</reference>
<dbReference type="AlphaFoldDB" id="A0A9W6VBT7"/>
<proteinExistence type="predicted"/>
<dbReference type="Proteomes" id="UP001165042">
    <property type="component" value="Unassembled WGS sequence"/>
</dbReference>
<dbReference type="RefSeq" id="WP_253841502.1">
    <property type="nucleotide sequence ID" value="NZ_BAAAVC010000004.1"/>
</dbReference>
<evidence type="ECO:0000313" key="1">
    <source>
        <dbReference type="EMBL" id="GLW93288.1"/>
    </source>
</evidence>
<accession>A0A9W6VBT7</accession>
<keyword evidence="2" id="KW-1185">Reference proteome</keyword>
<organism evidence="1 2">
    <name type="scientific">Actinokineospora globicatena</name>
    <dbReference type="NCBI Taxonomy" id="103729"/>
    <lineage>
        <taxon>Bacteria</taxon>
        <taxon>Bacillati</taxon>
        <taxon>Actinomycetota</taxon>
        <taxon>Actinomycetes</taxon>
        <taxon>Pseudonocardiales</taxon>
        <taxon>Pseudonocardiaceae</taxon>
        <taxon>Actinokineospora</taxon>
    </lineage>
</organism>
<name>A0A9W6VBT7_9PSEU</name>
<sequence length="51" mass="5818">MAESAREKHYKVAFDLPDDVAAYALASVERLWVSRTATRFHVEVHNTPFLA</sequence>
<evidence type="ECO:0000313" key="2">
    <source>
        <dbReference type="Proteomes" id="UP001165042"/>
    </source>
</evidence>
<dbReference type="EMBL" id="BSSD01000006">
    <property type="protein sequence ID" value="GLW93288.1"/>
    <property type="molecule type" value="Genomic_DNA"/>
</dbReference>
<protein>
    <submittedName>
        <fullName evidence="1">Uncharacterized protein</fullName>
    </submittedName>
</protein>